<dbReference type="KEGG" id="bvi:Bcep1808_2266"/>
<gene>
    <name evidence="2" type="ordered locus">Bcep1808_2266</name>
</gene>
<dbReference type="EMBL" id="CP000614">
    <property type="protein sequence ID" value="ABO55265.1"/>
    <property type="molecule type" value="Genomic_DNA"/>
</dbReference>
<evidence type="ECO:0000256" key="1">
    <source>
        <dbReference type="SAM" id="MobiDB-lite"/>
    </source>
</evidence>
<organism evidence="2 3">
    <name type="scientific">Burkholderia vietnamiensis (strain G4 / LMG 22486)</name>
    <name type="common">Burkholderia cepacia (strain R1808)</name>
    <dbReference type="NCBI Taxonomy" id="269482"/>
    <lineage>
        <taxon>Bacteria</taxon>
        <taxon>Pseudomonadati</taxon>
        <taxon>Pseudomonadota</taxon>
        <taxon>Betaproteobacteria</taxon>
        <taxon>Burkholderiales</taxon>
        <taxon>Burkholderiaceae</taxon>
        <taxon>Burkholderia</taxon>
        <taxon>Burkholderia cepacia complex</taxon>
    </lineage>
</organism>
<protein>
    <submittedName>
        <fullName evidence="2">Uncharacterized protein</fullName>
    </submittedName>
</protein>
<name>A4JG62_BURVG</name>
<evidence type="ECO:0000313" key="3">
    <source>
        <dbReference type="Proteomes" id="UP000002287"/>
    </source>
</evidence>
<feature type="region of interest" description="Disordered" evidence="1">
    <location>
        <begin position="1"/>
        <end position="25"/>
    </location>
</feature>
<dbReference type="HOGENOM" id="CLU_2583051_0_0_4"/>
<sequence>MRRPKGFHPSGHPQKQNPKTVRASPYQPFRLPKKILLVGRISFDNRRLSLCAVSNDIRCVYPKGAHAHVHAYTYPRAPLG</sequence>
<reference evidence="3" key="1">
    <citation type="submission" date="2007-03" db="EMBL/GenBank/DDBJ databases">
        <title>Complete sequence of chromosome 1 of Burkholderia vietnamiensis G4.</title>
        <authorList>
            <consortium name="US DOE Joint Genome Institute"/>
            <person name="Copeland A."/>
            <person name="Lucas S."/>
            <person name="Lapidus A."/>
            <person name="Barry K."/>
            <person name="Detter J.C."/>
            <person name="Glavina del Rio T."/>
            <person name="Hammon N."/>
            <person name="Israni S."/>
            <person name="Dalin E."/>
            <person name="Tice H."/>
            <person name="Pitluck S."/>
            <person name="Chain P."/>
            <person name="Malfatti S."/>
            <person name="Shin M."/>
            <person name="Vergez L."/>
            <person name="Schmutz J."/>
            <person name="Larimer F."/>
            <person name="Land M."/>
            <person name="Hauser L."/>
            <person name="Kyrpides N."/>
            <person name="Tiedje J."/>
            <person name="Richardson P."/>
        </authorList>
    </citation>
    <scope>NUCLEOTIDE SEQUENCE [LARGE SCALE GENOMIC DNA]</scope>
    <source>
        <strain evidence="3">G4 / LMG 22486</strain>
    </source>
</reference>
<evidence type="ECO:0000313" key="2">
    <source>
        <dbReference type="EMBL" id="ABO55265.1"/>
    </source>
</evidence>
<dbReference type="Proteomes" id="UP000002287">
    <property type="component" value="Chromosome 1"/>
</dbReference>
<proteinExistence type="predicted"/>
<dbReference type="AlphaFoldDB" id="A4JG62"/>
<accession>A4JG62</accession>